<feature type="region of interest" description="Disordered" evidence="1">
    <location>
        <begin position="1"/>
        <end position="108"/>
    </location>
</feature>
<dbReference type="EMBL" id="ML119806">
    <property type="protein sequence ID" value="RPA73941.1"/>
    <property type="molecule type" value="Genomic_DNA"/>
</dbReference>
<feature type="compositionally biased region" description="Pro residues" evidence="1">
    <location>
        <begin position="375"/>
        <end position="387"/>
    </location>
</feature>
<feature type="compositionally biased region" description="Low complexity" evidence="1">
    <location>
        <begin position="57"/>
        <end position="69"/>
    </location>
</feature>
<dbReference type="OrthoDB" id="2100128at2759"/>
<keyword evidence="3" id="KW-1185">Reference proteome</keyword>
<evidence type="ECO:0000256" key="1">
    <source>
        <dbReference type="SAM" id="MobiDB-lite"/>
    </source>
</evidence>
<name>A0A3N4HPH2_ASCIM</name>
<dbReference type="PANTHER" id="PTHR39398">
    <property type="entry name" value="YALI0F14311P"/>
    <property type="match status" value="1"/>
</dbReference>
<gene>
    <name evidence="2" type="ORF">BJ508DRAFT_366497</name>
</gene>
<sequence length="406" mass="45038">MSGRGRGGDRGGVRTGGDEESTKDWSTPGSTSTSSGGLPRSSKDWSTPAPKSTKDWSTPAASSSTALPKSSKDWSTPAGSTTADGGGQWGRLKPPPQGKEFGFVSKGDTSLKDENAQERFYEDIVTRFIGFCKDKHDDDREKTFLSFKMPPMVKNGGPCIQGLGSNEKGFSDMVQDMRKLREALLSTGRSDEWAINVYLFFTKASILMRYKEGYRPPIGRLLDIFADPKQTVLKERLPEVAGYYMLDIAIAQEDYNRAYMVKAEYNITDRCILDGIKAIIHFDYRLFRKTLKEMSLYQARILEFAEDRMRASTLTSLQKSYFTLPKATVEQVFGLPWGKVSTMFSINWELDEADGKSTVTIRKVKSAAAPAKAAPKPPAPALTPKPDPVASKKADVVVPTRWDEEE</sequence>
<dbReference type="STRING" id="1160509.A0A3N4HPH2"/>
<feature type="compositionally biased region" description="Low complexity" evidence="1">
    <location>
        <begin position="26"/>
        <end position="40"/>
    </location>
</feature>
<dbReference type="Proteomes" id="UP000275078">
    <property type="component" value="Unassembled WGS sequence"/>
</dbReference>
<dbReference type="AlphaFoldDB" id="A0A3N4HPH2"/>
<reference evidence="2 3" key="1">
    <citation type="journal article" date="2018" name="Nat. Ecol. Evol.">
        <title>Pezizomycetes genomes reveal the molecular basis of ectomycorrhizal truffle lifestyle.</title>
        <authorList>
            <person name="Murat C."/>
            <person name="Payen T."/>
            <person name="Noel B."/>
            <person name="Kuo A."/>
            <person name="Morin E."/>
            <person name="Chen J."/>
            <person name="Kohler A."/>
            <person name="Krizsan K."/>
            <person name="Balestrini R."/>
            <person name="Da Silva C."/>
            <person name="Montanini B."/>
            <person name="Hainaut M."/>
            <person name="Levati E."/>
            <person name="Barry K.W."/>
            <person name="Belfiori B."/>
            <person name="Cichocki N."/>
            <person name="Clum A."/>
            <person name="Dockter R.B."/>
            <person name="Fauchery L."/>
            <person name="Guy J."/>
            <person name="Iotti M."/>
            <person name="Le Tacon F."/>
            <person name="Lindquist E.A."/>
            <person name="Lipzen A."/>
            <person name="Malagnac F."/>
            <person name="Mello A."/>
            <person name="Molinier V."/>
            <person name="Miyauchi S."/>
            <person name="Poulain J."/>
            <person name="Riccioni C."/>
            <person name="Rubini A."/>
            <person name="Sitrit Y."/>
            <person name="Splivallo R."/>
            <person name="Traeger S."/>
            <person name="Wang M."/>
            <person name="Zifcakova L."/>
            <person name="Wipf D."/>
            <person name="Zambonelli A."/>
            <person name="Paolocci F."/>
            <person name="Nowrousian M."/>
            <person name="Ottonello S."/>
            <person name="Baldrian P."/>
            <person name="Spatafora J.W."/>
            <person name="Henrissat B."/>
            <person name="Nagy L.G."/>
            <person name="Aury J.M."/>
            <person name="Wincker P."/>
            <person name="Grigoriev I.V."/>
            <person name="Bonfante P."/>
            <person name="Martin F.M."/>
        </authorList>
    </citation>
    <scope>NUCLEOTIDE SEQUENCE [LARGE SCALE GENOMIC DNA]</scope>
    <source>
        <strain evidence="2 3">RN42</strain>
    </source>
</reference>
<protein>
    <submittedName>
        <fullName evidence="2">Uncharacterized protein</fullName>
    </submittedName>
</protein>
<feature type="region of interest" description="Disordered" evidence="1">
    <location>
        <begin position="367"/>
        <end position="406"/>
    </location>
</feature>
<organism evidence="2 3">
    <name type="scientific">Ascobolus immersus RN42</name>
    <dbReference type="NCBI Taxonomy" id="1160509"/>
    <lineage>
        <taxon>Eukaryota</taxon>
        <taxon>Fungi</taxon>
        <taxon>Dikarya</taxon>
        <taxon>Ascomycota</taxon>
        <taxon>Pezizomycotina</taxon>
        <taxon>Pezizomycetes</taxon>
        <taxon>Pezizales</taxon>
        <taxon>Ascobolaceae</taxon>
        <taxon>Ascobolus</taxon>
    </lineage>
</organism>
<evidence type="ECO:0000313" key="2">
    <source>
        <dbReference type="EMBL" id="RPA73941.1"/>
    </source>
</evidence>
<feature type="compositionally biased region" description="Basic and acidic residues" evidence="1">
    <location>
        <begin position="1"/>
        <end position="23"/>
    </location>
</feature>
<feature type="compositionally biased region" description="Polar residues" evidence="1">
    <location>
        <begin position="73"/>
        <end position="83"/>
    </location>
</feature>
<accession>A0A3N4HPH2</accession>
<proteinExistence type="predicted"/>
<evidence type="ECO:0000313" key="3">
    <source>
        <dbReference type="Proteomes" id="UP000275078"/>
    </source>
</evidence>
<dbReference type="PANTHER" id="PTHR39398:SF1">
    <property type="entry name" value="CSN8_PSMD8_EIF3K DOMAIN-CONTAINING PROTEIN"/>
    <property type="match status" value="1"/>
</dbReference>